<organism evidence="1 2">
    <name type="scientific">Savagea faecisuis</name>
    <dbReference type="NCBI Taxonomy" id="1274803"/>
    <lineage>
        <taxon>Bacteria</taxon>
        <taxon>Bacillati</taxon>
        <taxon>Bacillota</taxon>
        <taxon>Bacilli</taxon>
        <taxon>Bacillales</taxon>
        <taxon>Caryophanaceae</taxon>
        <taxon>Savagea</taxon>
    </lineage>
</organism>
<dbReference type="RefSeq" id="WP_381009254.1">
    <property type="nucleotide sequence ID" value="NZ_JBHTJF010000009.1"/>
</dbReference>
<evidence type="ECO:0000313" key="2">
    <source>
        <dbReference type="Proteomes" id="UP001596976"/>
    </source>
</evidence>
<gene>
    <name evidence="1" type="ORF">ACFQ0V_02390</name>
</gene>
<keyword evidence="2" id="KW-1185">Reference proteome</keyword>
<dbReference type="EMBL" id="JBHTJF010000009">
    <property type="protein sequence ID" value="MFD0942618.1"/>
    <property type="molecule type" value="Genomic_DNA"/>
</dbReference>
<protein>
    <submittedName>
        <fullName evidence="1">Uncharacterized protein</fullName>
    </submittedName>
</protein>
<evidence type="ECO:0000313" key="1">
    <source>
        <dbReference type="EMBL" id="MFD0942618.1"/>
    </source>
</evidence>
<dbReference type="Gene3D" id="3.30.70.60">
    <property type="match status" value="1"/>
</dbReference>
<comment type="caution">
    <text evidence="1">The sequence shown here is derived from an EMBL/GenBank/DDBJ whole genome shotgun (WGS) entry which is preliminary data.</text>
</comment>
<sequence length="75" mass="8900">MPEQLKMVSFTVDARFENTDELVKFMRLIESGERAIKIESVQFSEQDELEKVQNLPYPVQVNFEMVTFYYEEGVE</sequence>
<proteinExistence type="predicted"/>
<name>A0ABW3GWF4_9BACL</name>
<dbReference type="Proteomes" id="UP001596976">
    <property type="component" value="Unassembled WGS sequence"/>
</dbReference>
<reference evidence="2" key="1">
    <citation type="journal article" date="2019" name="Int. J. Syst. Evol. Microbiol.">
        <title>The Global Catalogue of Microorganisms (GCM) 10K type strain sequencing project: providing services to taxonomists for standard genome sequencing and annotation.</title>
        <authorList>
            <consortium name="The Broad Institute Genomics Platform"/>
            <consortium name="The Broad Institute Genome Sequencing Center for Infectious Disease"/>
            <person name="Wu L."/>
            <person name="Ma J."/>
        </authorList>
    </citation>
    <scope>NUCLEOTIDE SEQUENCE [LARGE SCALE GENOMIC DNA]</scope>
    <source>
        <strain evidence="2">CCUG 63563</strain>
    </source>
</reference>
<dbReference type="InterPro" id="IPR014717">
    <property type="entry name" value="Transl_elong_EF1B/ribsomal_bS6"/>
</dbReference>
<accession>A0ABW3GWF4</accession>